<keyword evidence="2" id="KW-1185">Reference proteome</keyword>
<proteinExistence type="predicted"/>
<dbReference type="EMBL" id="JAHUZN010000002">
    <property type="protein sequence ID" value="KAG8500671.1"/>
    <property type="molecule type" value="Genomic_DNA"/>
</dbReference>
<sequence length="87" mass="9424">MEPMGDNQTLGILSQAFLFGAAAAGGVLRDKNGEWILGYNNLEAIKAIHGCALKTSHSALIRRIHRHPIPRKQLAPTLHSQGAKLKC</sequence>
<protein>
    <recommendedName>
        <fullName evidence="3">RNase H type-1 domain-containing protein</fullName>
    </recommendedName>
</protein>
<comment type="caution">
    <text evidence="1">The sequence shown here is derived from an EMBL/GenBank/DDBJ whole genome shotgun (WGS) entry which is preliminary data.</text>
</comment>
<gene>
    <name evidence="1" type="ORF">CXB51_002848</name>
</gene>
<evidence type="ECO:0000313" key="2">
    <source>
        <dbReference type="Proteomes" id="UP000701853"/>
    </source>
</evidence>
<reference evidence="1 2" key="1">
    <citation type="journal article" date="2021" name="bioRxiv">
        <title>The Gossypium anomalum genome as a resource for cotton improvement and evolutionary analysis of hybrid incompatibility.</title>
        <authorList>
            <person name="Grover C.E."/>
            <person name="Yuan D."/>
            <person name="Arick M.A."/>
            <person name="Miller E.R."/>
            <person name="Hu G."/>
            <person name="Peterson D.G."/>
            <person name="Wendel J.F."/>
            <person name="Udall J.A."/>
        </authorList>
    </citation>
    <scope>NUCLEOTIDE SEQUENCE [LARGE SCALE GENOMIC DNA]</scope>
    <source>
        <strain evidence="1">JFW-Udall</strain>
        <tissue evidence="1">Leaf</tissue>
    </source>
</reference>
<evidence type="ECO:0008006" key="3">
    <source>
        <dbReference type="Google" id="ProtNLM"/>
    </source>
</evidence>
<accession>A0A8J5ZHX4</accession>
<dbReference type="AlphaFoldDB" id="A0A8J5ZHX4"/>
<organism evidence="1 2">
    <name type="scientific">Gossypium anomalum</name>
    <dbReference type="NCBI Taxonomy" id="47600"/>
    <lineage>
        <taxon>Eukaryota</taxon>
        <taxon>Viridiplantae</taxon>
        <taxon>Streptophyta</taxon>
        <taxon>Embryophyta</taxon>
        <taxon>Tracheophyta</taxon>
        <taxon>Spermatophyta</taxon>
        <taxon>Magnoliopsida</taxon>
        <taxon>eudicotyledons</taxon>
        <taxon>Gunneridae</taxon>
        <taxon>Pentapetalae</taxon>
        <taxon>rosids</taxon>
        <taxon>malvids</taxon>
        <taxon>Malvales</taxon>
        <taxon>Malvaceae</taxon>
        <taxon>Malvoideae</taxon>
        <taxon>Gossypium</taxon>
    </lineage>
</organism>
<evidence type="ECO:0000313" key="1">
    <source>
        <dbReference type="EMBL" id="KAG8500671.1"/>
    </source>
</evidence>
<dbReference type="Proteomes" id="UP000701853">
    <property type="component" value="Chromosome 2"/>
</dbReference>
<name>A0A8J5ZHX4_9ROSI</name>